<protein>
    <recommendedName>
        <fullName evidence="2">peptidoglycan lytic exotransglycosylase</fullName>
        <ecNumber evidence="2">4.2.2.n1</ecNumber>
    </recommendedName>
    <alternativeName>
        <fullName evidence="5">Murein hydrolase A</fullName>
    </alternativeName>
</protein>
<keyword evidence="3" id="KW-0456">Lyase</keyword>
<dbReference type="Gene3D" id="2.40.240.50">
    <property type="entry name" value="Barwin-like endoglucanases"/>
    <property type="match status" value="1"/>
</dbReference>
<dbReference type="EC" id="4.2.2.n1" evidence="2"/>
<dbReference type="InterPro" id="IPR026044">
    <property type="entry name" value="MltA"/>
</dbReference>
<comment type="catalytic activity">
    <reaction evidence="1">
        <text>Exolytic cleavage of the (1-&gt;4)-beta-glycosidic linkage between N-acetylmuramic acid (MurNAc) and N-acetylglucosamine (GlcNAc) residues in peptidoglycan, from either the reducing or the non-reducing ends of the peptidoglycan chains, with concomitant formation of a 1,6-anhydrobond in the MurNAc residue.</text>
        <dbReference type="EC" id="4.2.2.n1"/>
    </reaction>
</comment>
<dbReference type="GO" id="GO:0019867">
    <property type="term" value="C:outer membrane"/>
    <property type="evidence" value="ECO:0007669"/>
    <property type="project" value="InterPro"/>
</dbReference>
<dbReference type="InterPro" id="IPR010611">
    <property type="entry name" value="3D_dom"/>
</dbReference>
<reference evidence="7 8" key="1">
    <citation type="submission" date="2018-10" db="EMBL/GenBank/DDBJ databases">
        <title>Comparative analysis of microorganisms from saline springs in Andes Mountain Range, Colombia.</title>
        <authorList>
            <person name="Rubin E."/>
        </authorList>
    </citation>
    <scope>NUCLEOTIDE SEQUENCE [LARGE SCALE GENOMIC DNA]</scope>
    <source>
        <strain evidence="7 8">USBA 36</strain>
    </source>
</reference>
<dbReference type="GO" id="GO:0008933">
    <property type="term" value="F:peptidoglycan lytic transglycosylase activity"/>
    <property type="evidence" value="ECO:0007669"/>
    <property type="project" value="TreeGrafter"/>
</dbReference>
<dbReference type="CDD" id="cd14668">
    <property type="entry name" value="mlta_B"/>
    <property type="match status" value="1"/>
</dbReference>
<accession>A0A420WCA1</accession>
<dbReference type="CDD" id="cd14485">
    <property type="entry name" value="mltA_like_LT_A"/>
    <property type="match status" value="1"/>
</dbReference>
<organism evidence="7 8">
    <name type="scientific">Oceanibaculum indicum</name>
    <dbReference type="NCBI Taxonomy" id="526216"/>
    <lineage>
        <taxon>Bacteria</taxon>
        <taxon>Pseudomonadati</taxon>
        <taxon>Pseudomonadota</taxon>
        <taxon>Alphaproteobacteria</taxon>
        <taxon>Rhodospirillales</taxon>
        <taxon>Oceanibaculaceae</taxon>
        <taxon>Oceanibaculum</taxon>
    </lineage>
</organism>
<name>A0A420WCA1_9PROT</name>
<dbReference type="Pfam" id="PF06725">
    <property type="entry name" value="3D"/>
    <property type="match status" value="1"/>
</dbReference>
<dbReference type="GO" id="GO:0009254">
    <property type="term" value="P:peptidoglycan turnover"/>
    <property type="evidence" value="ECO:0007669"/>
    <property type="project" value="InterPro"/>
</dbReference>
<dbReference type="InterPro" id="IPR036908">
    <property type="entry name" value="RlpA-like_sf"/>
</dbReference>
<proteinExistence type="predicted"/>
<evidence type="ECO:0000313" key="8">
    <source>
        <dbReference type="Proteomes" id="UP000277424"/>
    </source>
</evidence>
<comment type="caution">
    <text evidence="7">The sequence shown here is derived from an EMBL/GenBank/DDBJ whole genome shotgun (WGS) entry which is preliminary data.</text>
</comment>
<evidence type="ECO:0000313" key="7">
    <source>
        <dbReference type="EMBL" id="RKQ68641.1"/>
    </source>
</evidence>
<dbReference type="GO" id="GO:0004553">
    <property type="term" value="F:hydrolase activity, hydrolyzing O-glycosyl compounds"/>
    <property type="evidence" value="ECO:0007669"/>
    <property type="project" value="InterPro"/>
</dbReference>
<dbReference type="GO" id="GO:0071555">
    <property type="term" value="P:cell wall organization"/>
    <property type="evidence" value="ECO:0007669"/>
    <property type="project" value="UniProtKB-KW"/>
</dbReference>
<sequence length="399" mass="43280">MVARSGLNRLPDHFLALTAGLFLLIVAACAPVTEKPDQLTLKPVGYADLPGWQADSLAEVMPALLKSCDRLKPQPPARNFGPDERFGTIGDWLPVCETARAIPAGDVAAVRTFFESNFRPYRAGNNGAPEGLFTGYYEAELRGALQRSARYPVPLHRRPDDLVMVDLGQFRDELKGQRIAGRVVGGNLKPYEDRKAIVEGALDPRKLEIVWVDDPVDAFFLQIQGSGRVTLEDGRVMRLGYAGQNGHPYVAIGRELIARGALTRETVSMQSIRAWLTANPGEAAALMNTNPSYVFFRELPGDGPLGAQGAALTPLRSLAVDRRFVPLGTPVWLDAQHPDAGAERLRRLVVAQDVGGAIRGPVRGDLFWGHGDAAADRAGRMKSSGQYYLLLPKGLAPAS</sequence>
<dbReference type="RefSeq" id="WP_121221366.1">
    <property type="nucleotide sequence ID" value="NZ_RBIG01000003.1"/>
</dbReference>
<dbReference type="OrthoDB" id="9783686at2"/>
<dbReference type="Pfam" id="PF03562">
    <property type="entry name" value="MltA"/>
    <property type="match status" value="1"/>
</dbReference>
<dbReference type="EMBL" id="RBIG01000003">
    <property type="protein sequence ID" value="RKQ68641.1"/>
    <property type="molecule type" value="Genomic_DNA"/>
</dbReference>
<dbReference type="PANTHER" id="PTHR30124">
    <property type="entry name" value="MEMBRANE-BOUND LYTIC MUREIN TRANSGLYCOSYLASE A"/>
    <property type="match status" value="1"/>
</dbReference>
<dbReference type="PIRSF" id="PIRSF019422">
    <property type="entry name" value="MltA"/>
    <property type="match status" value="1"/>
</dbReference>
<dbReference type="PANTHER" id="PTHR30124:SF0">
    <property type="entry name" value="MEMBRANE-BOUND LYTIC MUREIN TRANSGLYCOSYLASE A"/>
    <property type="match status" value="1"/>
</dbReference>
<dbReference type="GO" id="GO:0009253">
    <property type="term" value="P:peptidoglycan catabolic process"/>
    <property type="evidence" value="ECO:0007669"/>
    <property type="project" value="TreeGrafter"/>
</dbReference>
<dbReference type="SUPFAM" id="SSF50685">
    <property type="entry name" value="Barwin-like endoglucanases"/>
    <property type="match status" value="1"/>
</dbReference>
<dbReference type="Proteomes" id="UP000277424">
    <property type="component" value="Unassembled WGS sequence"/>
</dbReference>
<evidence type="ECO:0000256" key="1">
    <source>
        <dbReference type="ARBA" id="ARBA00001420"/>
    </source>
</evidence>
<evidence type="ECO:0000259" key="6">
    <source>
        <dbReference type="SMART" id="SM00925"/>
    </source>
</evidence>
<gene>
    <name evidence="7" type="ORF">BCL74_3123</name>
</gene>
<dbReference type="AlphaFoldDB" id="A0A420WCA1"/>
<dbReference type="Gene3D" id="2.40.40.10">
    <property type="entry name" value="RlpA-like domain"/>
    <property type="match status" value="1"/>
</dbReference>
<evidence type="ECO:0000256" key="4">
    <source>
        <dbReference type="ARBA" id="ARBA00023316"/>
    </source>
</evidence>
<dbReference type="SMART" id="SM00925">
    <property type="entry name" value="MltA"/>
    <property type="match status" value="1"/>
</dbReference>
<dbReference type="PROSITE" id="PS51257">
    <property type="entry name" value="PROKAR_LIPOPROTEIN"/>
    <property type="match status" value="1"/>
</dbReference>
<feature type="domain" description="Lytic transglycosylase MltA" evidence="6">
    <location>
        <begin position="140"/>
        <end position="297"/>
    </location>
</feature>
<evidence type="ECO:0000256" key="2">
    <source>
        <dbReference type="ARBA" id="ARBA00012587"/>
    </source>
</evidence>
<dbReference type="InterPro" id="IPR005300">
    <property type="entry name" value="MltA_B"/>
</dbReference>
<evidence type="ECO:0000256" key="5">
    <source>
        <dbReference type="ARBA" id="ARBA00030918"/>
    </source>
</evidence>
<keyword evidence="4" id="KW-0961">Cell wall biogenesis/degradation</keyword>
<evidence type="ECO:0000256" key="3">
    <source>
        <dbReference type="ARBA" id="ARBA00023239"/>
    </source>
</evidence>